<dbReference type="GO" id="GO:0009288">
    <property type="term" value="C:bacterial-type flagellum"/>
    <property type="evidence" value="ECO:0007669"/>
    <property type="project" value="InterPro"/>
</dbReference>
<dbReference type="STRING" id="988821.SAMN05421867_1036"/>
<keyword evidence="11" id="KW-0969">Cilium</keyword>
<evidence type="ECO:0000256" key="6">
    <source>
        <dbReference type="ARBA" id="ARBA00022500"/>
    </source>
</evidence>
<keyword evidence="11" id="KW-0966">Cell projection</keyword>
<dbReference type="GO" id="GO:0006935">
    <property type="term" value="P:chemotaxis"/>
    <property type="evidence" value="ECO:0007669"/>
    <property type="project" value="UniProtKB-KW"/>
</dbReference>
<dbReference type="RefSeq" id="WP_090031013.1">
    <property type="nucleotide sequence ID" value="NZ_BONM01000002.1"/>
</dbReference>
<dbReference type="GO" id="GO:0005886">
    <property type="term" value="C:plasma membrane"/>
    <property type="evidence" value="ECO:0007669"/>
    <property type="project" value="UniProtKB-SubCell"/>
</dbReference>
<proteinExistence type="inferred from homology"/>
<keyword evidence="9" id="KW-0472">Membrane</keyword>
<keyword evidence="7" id="KW-1005">Bacterial flagellum biogenesis</keyword>
<dbReference type="InterPro" id="IPR012823">
    <property type="entry name" value="Flagell_FliJ"/>
</dbReference>
<sequence>MAARTFSLAGLLRLRGMAEDRAAGRLAQTRAVRGAAATQLARAESDLAASGMPDGADVRLWQAGVAGRAALGALLGERRVQLVAADDEVAVAQEAWTLARRETRAVERLAERHAEQVRAEDLRAEQLVLDEIAGRAPAGGGTDRDDDRRTP</sequence>
<reference evidence="11 12" key="1">
    <citation type="submission" date="2016-10" db="EMBL/GenBank/DDBJ databases">
        <authorList>
            <person name="de Groot N.N."/>
        </authorList>
    </citation>
    <scope>NUCLEOTIDE SEQUENCE [LARGE SCALE GENOMIC DNA]</scope>
    <source>
        <strain evidence="11 12">CGMCC 4.6945</strain>
    </source>
</reference>
<keyword evidence="10" id="KW-1006">Bacterial flagellum protein export</keyword>
<dbReference type="GO" id="GO:0071973">
    <property type="term" value="P:bacterial-type flagellum-dependent cell motility"/>
    <property type="evidence" value="ECO:0007669"/>
    <property type="project" value="InterPro"/>
</dbReference>
<keyword evidence="5" id="KW-1003">Cell membrane</keyword>
<comment type="similarity">
    <text evidence="2">Belongs to the FliJ family.</text>
</comment>
<dbReference type="Pfam" id="PF02050">
    <property type="entry name" value="FliJ"/>
    <property type="match status" value="1"/>
</dbReference>
<evidence type="ECO:0000313" key="11">
    <source>
        <dbReference type="EMBL" id="SFA88159.1"/>
    </source>
</evidence>
<evidence type="ECO:0000256" key="3">
    <source>
        <dbReference type="ARBA" id="ARBA00020392"/>
    </source>
</evidence>
<evidence type="ECO:0000256" key="4">
    <source>
        <dbReference type="ARBA" id="ARBA00022448"/>
    </source>
</evidence>
<comment type="subcellular location">
    <subcellularLocation>
        <location evidence="1">Cell membrane</location>
        <topology evidence="1">Peripheral membrane protein</topology>
        <orientation evidence="1">Cytoplasmic side</orientation>
    </subcellularLocation>
</comment>
<dbReference type="EMBL" id="FOKA01000003">
    <property type="protein sequence ID" value="SFA88159.1"/>
    <property type="molecule type" value="Genomic_DNA"/>
</dbReference>
<evidence type="ECO:0000256" key="1">
    <source>
        <dbReference type="ARBA" id="ARBA00004413"/>
    </source>
</evidence>
<evidence type="ECO:0000256" key="10">
    <source>
        <dbReference type="ARBA" id="ARBA00023225"/>
    </source>
</evidence>
<dbReference type="Gene3D" id="1.10.287.1700">
    <property type="match status" value="1"/>
</dbReference>
<dbReference type="InterPro" id="IPR053716">
    <property type="entry name" value="Flag_assembly_chemotaxis_eff"/>
</dbReference>
<keyword evidence="4" id="KW-0813">Transport</keyword>
<accession>A0A1I0WHD9</accession>
<keyword evidence="11" id="KW-0282">Flagellum</keyword>
<keyword evidence="8" id="KW-0653">Protein transport</keyword>
<protein>
    <recommendedName>
        <fullName evidence="3">Flagellar FliJ protein</fullName>
    </recommendedName>
</protein>
<dbReference type="AlphaFoldDB" id="A0A1I0WHD9"/>
<dbReference type="GO" id="GO:0044781">
    <property type="term" value="P:bacterial-type flagellum organization"/>
    <property type="evidence" value="ECO:0007669"/>
    <property type="project" value="UniProtKB-KW"/>
</dbReference>
<evidence type="ECO:0000256" key="9">
    <source>
        <dbReference type="ARBA" id="ARBA00023136"/>
    </source>
</evidence>
<dbReference type="Proteomes" id="UP000199012">
    <property type="component" value="Unassembled WGS sequence"/>
</dbReference>
<evidence type="ECO:0000256" key="5">
    <source>
        <dbReference type="ARBA" id="ARBA00022475"/>
    </source>
</evidence>
<organism evidence="11 12">
    <name type="scientific">Cellulomonas marina</name>
    <dbReference type="NCBI Taxonomy" id="988821"/>
    <lineage>
        <taxon>Bacteria</taxon>
        <taxon>Bacillati</taxon>
        <taxon>Actinomycetota</taxon>
        <taxon>Actinomycetes</taxon>
        <taxon>Micrococcales</taxon>
        <taxon>Cellulomonadaceae</taxon>
        <taxon>Cellulomonas</taxon>
    </lineage>
</organism>
<dbReference type="OrthoDB" id="4828786at2"/>
<name>A0A1I0WHD9_9CELL</name>
<keyword evidence="6" id="KW-0145">Chemotaxis</keyword>
<evidence type="ECO:0000256" key="2">
    <source>
        <dbReference type="ARBA" id="ARBA00010004"/>
    </source>
</evidence>
<keyword evidence="12" id="KW-1185">Reference proteome</keyword>
<gene>
    <name evidence="11" type="ORF">SAMN05421867_1036</name>
</gene>
<dbReference type="GO" id="GO:0015031">
    <property type="term" value="P:protein transport"/>
    <property type="evidence" value="ECO:0007669"/>
    <property type="project" value="UniProtKB-KW"/>
</dbReference>
<evidence type="ECO:0000256" key="8">
    <source>
        <dbReference type="ARBA" id="ARBA00022927"/>
    </source>
</evidence>
<evidence type="ECO:0000256" key="7">
    <source>
        <dbReference type="ARBA" id="ARBA00022795"/>
    </source>
</evidence>
<evidence type="ECO:0000313" key="12">
    <source>
        <dbReference type="Proteomes" id="UP000199012"/>
    </source>
</evidence>